<evidence type="ECO:0000313" key="2">
    <source>
        <dbReference type="Proteomes" id="UP001595799"/>
    </source>
</evidence>
<dbReference type="RefSeq" id="WP_382423003.1">
    <property type="nucleotide sequence ID" value="NZ_JBHSCW010000007.1"/>
</dbReference>
<protein>
    <submittedName>
        <fullName evidence="1">Uncharacterized protein</fullName>
    </submittedName>
</protein>
<reference evidence="2" key="1">
    <citation type="journal article" date="2019" name="Int. J. Syst. Evol. Microbiol.">
        <title>The Global Catalogue of Microorganisms (GCM) 10K type strain sequencing project: providing services to taxonomists for standard genome sequencing and annotation.</title>
        <authorList>
            <consortium name="The Broad Institute Genomics Platform"/>
            <consortium name="The Broad Institute Genome Sequencing Center for Infectious Disease"/>
            <person name="Wu L."/>
            <person name="Ma J."/>
        </authorList>
    </citation>
    <scope>NUCLEOTIDE SEQUENCE [LARGE SCALE GENOMIC DNA]</scope>
    <source>
        <strain evidence="2">CECT 8472</strain>
    </source>
</reference>
<name>A0ABV8UNG0_9PROT</name>
<sequence>MKLSVQFLLPIRAGVDAVIGMVVEEQTTEATRPQRSVKPVGPVVVLTASLSLLLWLMKSVVMTRHLYPNRDDCLHTMARSARSSLLRAVSHRP</sequence>
<accession>A0ABV8UNG0</accession>
<dbReference type="Proteomes" id="UP001595799">
    <property type="component" value="Unassembled WGS sequence"/>
</dbReference>
<dbReference type="EMBL" id="JBHSCW010000007">
    <property type="protein sequence ID" value="MFC4352649.1"/>
    <property type="molecule type" value="Genomic_DNA"/>
</dbReference>
<organism evidence="1 2">
    <name type="scientific">Fodinicurvata halophila</name>
    <dbReference type="NCBI Taxonomy" id="1419723"/>
    <lineage>
        <taxon>Bacteria</taxon>
        <taxon>Pseudomonadati</taxon>
        <taxon>Pseudomonadota</taxon>
        <taxon>Alphaproteobacteria</taxon>
        <taxon>Rhodospirillales</taxon>
        <taxon>Rhodovibrionaceae</taxon>
        <taxon>Fodinicurvata</taxon>
    </lineage>
</organism>
<comment type="caution">
    <text evidence="1">The sequence shown here is derived from an EMBL/GenBank/DDBJ whole genome shotgun (WGS) entry which is preliminary data.</text>
</comment>
<proteinExistence type="predicted"/>
<gene>
    <name evidence="1" type="ORF">ACFOW6_13950</name>
</gene>
<evidence type="ECO:0000313" key="1">
    <source>
        <dbReference type="EMBL" id="MFC4352649.1"/>
    </source>
</evidence>
<keyword evidence="2" id="KW-1185">Reference proteome</keyword>